<evidence type="ECO:0000256" key="4">
    <source>
        <dbReference type="ARBA" id="ARBA00023136"/>
    </source>
</evidence>
<evidence type="ECO:0000256" key="1">
    <source>
        <dbReference type="ARBA" id="ARBA00004442"/>
    </source>
</evidence>
<keyword evidence="5" id="KW-0564">Palmitate</keyword>
<gene>
    <name evidence="8" type="ORF">H6A34_11985</name>
</gene>
<evidence type="ECO:0000256" key="2">
    <source>
        <dbReference type="ARBA" id="ARBA00007248"/>
    </source>
</evidence>
<evidence type="ECO:0000256" key="7">
    <source>
        <dbReference type="ARBA" id="ARBA00023288"/>
    </source>
</evidence>
<name>A0A939B899_9BACT</name>
<comment type="subcellular location">
    <subcellularLocation>
        <location evidence="1">Cell outer membrane</location>
    </subcellularLocation>
</comment>
<feature type="non-terminal residue" evidence="8">
    <location>
        <position position="1"/>
    </location>
</feature>
<evidence type="ECO:0000256" key="5">
    <source>
        <dbReference type="ARBA" id="ARBA00023139"/>
    </source>
</evidence>
<keyword evidence="3" id="KW-0732">Signal</keyword>
<evidence type="ECO:0000313" key="8">
    <source>
        <dbReference type="EMBL" id="MBM6674591.1"/>
    </source>
</evidence>
<dbReference type="InterPro" id="IPR014941">
    <property type="entry name" value="FimB/Mfa2/Mfa3"/>
</dbReference>
<comment type="similarity">
    <text evidence="2">Belongs to the bacteroidetes fimbrillin superfamily. FimB/Mfa2 family.</text>
</comment>
<evidence type="ECO:0000313" key="9">
    <source>
        <dbReference type="Proteomes" id="UP000706891"/>
    </source>
</evidence>
<dbReference type="Gene3D" id="2.60.40.2090">
    <property type="match status" value="1"/>
</dbReference>
<dbReference type="GO" id="GO:0009279">
    <property type="term" value="C:cell outer membrane"/>
    <property type="evidence" value="ECO:0007669"/>
    <property type="project" value="UniProtKB-SubCell"/>
</dbReference>
<keyword evidence="9" id="KW-1185">Reference proteome</keyword>
<evidence type="ECO:0000256" key="3">
    <source>
        <dbReference type="ARBA" id="ARBA00022729"/>
    </source>
</evidence>
<dbReference type="AlphaFoldDB" id="A0A939B899"/>
<evidence type="ECO:0000256" key="6">
    <source>
        <dbReference type="ARBA" id="ARBA00023237"/>
    </source>
</evidence>
<dbReference type="Pfam" id="PF08842">
    <property type="entry name" value="Mfa2"/>
    <property type="match status" value="1"/>
</dbReference>
<protein>
    <submittedName>
        <fullName evidence="8">FimB/Mfa2 family fimbrial subunit</fullName>
    </submittedName>
</protein>
<dbReference type="RefSeq" id="WP_205105711.1">
    <property type="nucleotide sequence ID" value="NZ_JACJJG010000099.1"/>
</dbReference>
<comment type="caution">
    <text evidence="8">The sequence shown here is derived from an EMBL/GenBank/DDBJ whole genome shotgun (WGS) entry which is preliminary data.</text>
</comment>
<proteinExistence type="inferred from homology"/>
<keyword evidence="4" id="KW-0472">Membrane</keyword>
<keyword evidence="6" id="KW-0998">Cell outer membrane</keyword>
<dbReference type="Proteomes" id="UP000706891">
    <property type="component" value="Unassembled WGS sequence"/>
</dbReference>
<reference evidence="8" key="2">
    <citation type="journal article" date="2021" name="Sci. Rep.">
        <title>The distribution of antibiotic resistance genes in chicken gut microbiota commensals.</title>
        <authorList>
            <person name="Juricova H."/>
            <person name="Matiasovicova J."/>
            <person name="Kubasova T."/>
            <person name="Cejkova D."/>
            <person name="Rychlik I."/>
        </authorList>
    </citation>
    <scope>NUCLEOTIDE SEQUENCE</scope>
    <source>
        <strain evidence="8">An824</strain>
    </source>
</reference>
<accession>A0A939B899</accession>
<keyword evidence="7" id="KW-0449">Lipoprotein</keyword>
<organism evidence="8 9">
    <name type="scientific">Marseilla massiliensis</name>
    <dbReference type="NCBI Taxonomy" id="1841864"/>
    <lineage>
        <taxon>Bacteria</taxon>
        <taxon>Pseudomonadati</taxon>
        <taxon>Bacteroidota</taxon>
        <taxon>Bacteroidia</taxon>
        <taxon>Bacteroidales</taxon>
        <taxon>Prevotellaceae</taxon>
        <taxon>Marseilla</taxon>
    </lineage>
</organism>
<sequence length="103" mass="11931">GVGKIGHADFMTSRLIYHDNAENDGHLYIRNKETGIIVANLNLPDILSRLRTSDELHAYSEQEFLDRGYDYQITVFLRGDELQYINISISVLGWSKRIQFEEL</sequence>
<reference evidence="8" key="1">
    <citation type="submission" date="2020-08" db="EMBL/GenBank/DDBJ databases">
        <authorList>
            <person name="Cejkova D."/>
            <person name="Kubasova T."/>
            <person name="Jahodarova E."/>
            <person name="Rychlik I."/>
        </authorList>
    </citation>
    <scope>NUCLEOTIDE SEQUENCE</scope>
    <source>
        <strain evidence="8">An824</strain>
    </source>
</reference>
<dbReference type="EMBL" id="JACJJG010000099">
    <property type="protein sequence ID" value="MBM6674591.1"/>
    <property type="molecule type" value="Genomic_DNA"/>
</dbReference>